<feature type="compositionally biased region" description="Low complexity" evidence="1">
    <location>
        <begin position="387"/>
        <end position="405"/>
    </location>
</feature>
<dbReference type="Gene3D" id="3.10.20.90">
    <property type="entry name" value="Phosphatidylinositol 3-kinase Catalytic Subunit, Chain A, domain 1"/>
    <property type="match status" value="1"/>
</dbReference>
<dbReference type="EMBL" id="DF238775">
    <property type="protein sequence ID" value="GAC93312.1"/>
    <property type="molecule type" value="Genomic_DNA"/>
</dbReference>
<accession>R9NXM2</accession>
<dbReference type="AlphaFoldDB" id="R9NXM2"/>
<dbReference type="eggNOG" id="ENOG502R30G">
    <property type="taxonomic scope" value="Eukaryota"/>
</dbReference>
<feature type="compositionally biased region" description="Low complexity" evidence="1">
    <location>
        <begin position="338"/>
        <end position="358"/>
    </location>
</feature>
<evidence type="ECO:0000313" key="4">
    <source>
        <dbReference type="Proteomes" id="UP000014071"/>
    </source>
</evidence>
<organism evidence="3 4">
    <name type="scientific">Pseudozyma hubeiensis (strain SY62)</name>
    <name type="common">Yeast</name>
    <dbReference type="NCBI Taxonomy" id="1305764"/>
    <lineage>
        <taxon>Eukaryota</taxon>
        <taxon>Fungi</taxon>
        <taxon>Dikarya</taxon>
        <taxon>Basidiomycota</taxon>
        <taxon>Ustilaginomycotina</taxon>
        <taxon>Ustilaginomycetes</taxon>
        <taxon>Ustilaginales</taxon>
        <taxon>Ustilaginaceae</taxon>
        <taxon>Pseudozyma</taxon>
    </lineage>
</organism>
<reference evidence="4" key="1">
    <citation type="journal article" date="2013" name="Genome Announc.">
        <title>Draft genome sequence of the basidiomycetous yeast-like fungus Pseudozyma hubeiensis SY62, which produces an abundant amount of the biosurfactant mannosylerythritol lipids.</title>
        <authorList>
            <person name="Konishi M."/>
            <person name="Hatada Y."/>
            <person name="Horiuchi J."/>
        </authorList>
    </citation>
    <scope>NUCLEOTIDE SEQUENCE [LARGE SCALE GENOMIC DNA]</scope>
    <source>
        <strain evidence="4">SY62</strain>
    </source>
</reference>
<name>R9NXM2_PSEHS</name>
<evidence type="ECO:0000256" key="1">
    <source>
        <dbReference type="SAM" id="MobiDB-lite"/>
    </source>
</evidence>
<evidence type="ECO:0000313" key="3">
    <source>
        <dbReference type="EMBL" id="GAC93312.1"/>
    </source>
</evidence>
<feature type="compositionally biased region" description="Basic and acidic residues" evidence="1">
    <location>
        <begin position="297"/>
        <end position="337"/>
    </location>
</feature>
<dbReference type="Pfam" id="PF11976">
    <property type="entry name" value="Rad60-SLD"/>
    <property type="match status" value="1"/>
</dbReference>
<proteinExistence type="predicted"/>
<dbReference type="RefSeq" id="XP_012186899.1">
    <property type="nucleotide sequence ID" value="XM_012331509.1"/>
</dbReference>
<feature type="region of interest" description="Disordered" evidence="1">
    <location>
        <begin position="1"/>
        <end position="25"/>
    </location>
</feature>
<feature type="region of interest" description="Disordered" evidence="1">
    <location>
        <begin position="49"/>
        <end position="453"/>
    </location>
</feature>
<dbReference type="SUPFAM" id="SSF54236">
    <property type="entry name" value="Ubiquitin-like"/>
    <property type="match status" value="1"/>
</dbReference>
<feature type="compositionally biased region" description="Low complexity" evidence="1">
    <location>
        <begin position="49"/>
        <end position="67"/>
    </location>
</feature>
<dbReference type="STRING" id="1305764.R9NXM2"/>
<dbReference type="PROSITE" id="PS50053">
    <property type="entry name" value="UBIQUITIN_2"/>
    <property type="match status" value="1"/>
</dbReference>
<sequence length="528" mass="56833">MDDEVDFFTRKPLPGRSKLKSKARPLAKVASTSSVKLTTISNDFIAHPASSASPTVVSSSQSATTAPLHIDNSDDEGTTITIMDTMEEDDDDDEQTIMYSSDVDIASDDSHASEKRRAKRRKKKHVKTLPAWASQGVFRRPSQDPSSSLSDPSSFDVRSDLTGDDVKSTQATSSGKMASNATPQKDKAKSNGRQRGVSLTPPPAPSPEKLKMARELVNTTIAKKFGNPNPSAATASSSAALSSSNDSSSRRVTRSTRSSATPAFGQDVPSNNSSTLSPGSSKHVDEDDVDTNGSIHWDPDLARLMRGENAKHIREQARREQQERDERRKQREQERQRQQPASSQRSTQSSSRTQSAPQLPTTTARPAANGVDGSDDEVQFVPRPPRRLSSSPRRTRSSTTTASTSNVDAIVIQDSDDEEPTPTKPNGTSFSAAAGAARDSPSPSPSAPPAGETLSLTLQSKLGSMPVTVTPTTLLSRIISHFHSTKLSTSNVPPTAVKITFDGFAYKPTQTVQDMDVEDGDQVELTWT</sequence>
<feature type="compositionally biased region" description="Low complexity" evidence="1">
    <location>
        <begin position="139"/>
        <end position="156"/>
    </location>
</feature>
<dbReference type="CDD" id="cd01763">
    <property type="entry name" value="Ubl_SUMO_like"/>
    <property type="match status" value="1"/>
</dbReference>
<dbReference type="OrthoDB" id="3365399at2759"/>
<dbReference type="HOGENOM" id="CLU_494488_0_0_1"/>
<keyword evidence="4" id="KW-1185">Reference proteome</keyword>
<feature type="compositionally biased region" description="Basic residues" evidence="1">
    <location>
        <begin position="116"/>
        <end position="127"/>
    </location>
</feature>
<feature type="compositionally biased region" description="Basic and acidic residues" evidence="1">
    <location>
        <begin position="157"/>
        <end position="167"/>
    </location>
</feature>
<gene>
    <name evidence="3" type="ORF">PHSY_000877</name>
</gene>
<protein>
    <submittedName>
        <fullName evidence="3">Epsin-1</fullName>
    </submittedName>
</protein>
<dbReference type="InterPro" id="IPR029071">
    <property type="entry name" value="Ubiquitin-like_domsf"/>
</dbReference>
<evidence type="ECO:0000259" key="2">
    <source>
        <dbReference type="PROSITE" id="PS50053"/>
    </source>
</evidence>
<feature type="compositionally biased region" description="Acidic residues" evidence="1">
    <location>
        <begin position="85"/>
        <end position="95"/>
    </location>
</feature>
<feature type="compositionally biased region" description="Low complexity" evidence="1">
    <location>
        <begin position="231"/>
        <end position="247"/>
    </location>
</feature>
<feature type="compositionally biased region" description="Low complexity" evidence="1">
    <location>
        <begin position="431"/>
        <end position="441"/>
    </location>
</feature>
<dbReference type="InterPro" id="IPR000626">
    <property type="entry name" value="Ubiquitin-like_dom"/>
</dbReference>
<feature type="domain" description="Ubiquitin-like" evidence="2">
    <location>
        <begin position="454"/>
        <end position="528"/>
    </location>
</feature>
<feature type="compositionally biased region" description="Polar residues" evidence="1">
    <location>
        <begin position="168"/>
        <end position="183"/>
    </location>
</feature>
<feature type="compositionally biased region" description="Low complexity" evidence="1">
    <location>
        <begin position="255"/>
        <end position="281"/>
    </location>
</feature>
<dbReference type="Proteomes" id="UP000014071">
    <property type="component" value="Unassembled WGS sequence"/>
</dbReference>
<dbReference type="InterPro" id="IPR022617">
    <property type="entry name" value="Rad60/SUMO-like_dom"/>
</dbReference>
<dbReference type="GeneID" id="24106178"/>